<dbReference type="VEuPathDB" id="FungiDB:PAAG_12700"/>
<protein>
    <submittedName>
        <fullName evidence="1">Uncharacterized protein</fullName>
    </submittedName>
</protein>
<dbReference type="RefSeq" id="XP_015702233.1">
    <property type="nucleotide sequence ID" value="XM_015848155.1"/>
</dbReference>
<dbReference type="Proteomes" id="UP000002059">
    <property type="component" value="Partially assembled WGS sequence"/>
</dbReference>
<name>A0A0A2V3F2_PARBA</name>
<dbReference type="EMBL" id="KN294068">
    <property type="protein sequence ID" value="KGQ00645.1"/>
    <property type="molecule type" value="Genomic_DNA"/>
</dbReference>
<evidence type="ECO:0000313" key="1">
    <source>
        <dbReference type="EMBL" id="KGQ00645.1"/>
    </source>
</evidence>
<dbReference type="KEGG" id="pbl:PAAG_12700"/>
<evidence type="ECO:0000313" key="2">
    <source>
        <dbReference type="Proteomes" id="UP000002059"/>
    </source>
</evidence>
<accession>A0A0A2V3F2</accession>
<keyword evidence="2" id="KW-1185">Reference proteome</keyword>
<dbReference type="AlphaFoldDB" id="A0A0A2V3F2"/>
<proteinExistence type="predicted"/>
<gene>
    <name evidence="1" type="ORF">PAAG_12700</name>
</gene>
<organism evidence="1 2">
    <name type="scientific">Paracoccidioides lutzii (strain ATCC MYA-826 / Pb01)</name>
    <name type="common">Paracoccidioides brasiliensis</name>
    <dbReference type="NCBI Taxonomy" id="502779"/>
    <lineage>
        <taxon>Eukaryota</taxon>
        <taxon>Fungi</taxon>
        <taxon>Dikarya</taxon>
        <taxon>Ascomycota</taxon>
        <taxon>Pezizomycotina</taxon>
        <taxon>Eurotiomycetes</taxon>
        <taxon>Eurotiomycetidae</taxon>
        <taxon>Onygenales</taxon>
        <taxon>Ajellomycetaceae</taxon>
        <taxon>Paracoccidioides</taxon>
    </lineage>
</organism>
<dbReference type="GeneID" id="26971276"/>
<dbReference type="HOGENOM" id="CLU_2886403_0_0_1"/>
<reference evidence="1 2" key="1">
    <citation type="journal article" date="2011" name="PLoS Genet.">
        <title>Comparative genomic analysis of human fungal pathogens causing paracoccidioidomycosis.</title>
        <authorList>
            <person name="Desjardins C.A."/>
            <person name="Champion M.D."/>
            <person name="Holder J.W."/>
            <person name="Muszewska A."/>
            <person name="Goldberg J."/>
            <person name="Bailao A.M."/>
            <person name="Brigido M.M."/>
            <person name="Ferreira M.E."/>
            <person name="Garcia A.M."/>
            <person name="Grynberg M."/>
            <person name="Gujja S."/>
            <person name="Heiman D.I."/>
            <person name="Henn M.R."/>
            <person name="Kodira C.D."/>
            <person name="Leon-Narvaez H."/>
            <person name="Longo L.V."/>
            <person name="Ma L.J."/>
            <person name="Malavazi I."/>
            <person name="Matsuo A.L."/>
            <person name="Morais F.V."/>
            <person name="Pereira M."/>
            <person name="Rodriguez-Brito S."/>
            <person name="Sakthikumar S."/>
            <person name="Salem-Izacc S.M."/>
            <person name="Sykes S.M."/>
            <person name="Teixeira M.M."/>
            <person name="Vallejo M.C."/>
            <person name="Walter M.E."/>
            <person name="Yandava C."/>
            <person name="Young S."/>
            <person name="Zeng Q."/>
            <person name="Zucker J."/>
            <person name="Felipe M.S."/>
            <person name="Goldman G.H."/>
            <person name="Haas B.J."/>
            <person name="McEwen J.G."/>
            <person name="Nino-Vega G."/>
            <person name="Puccia R."/>
            <person name="San-Blas G."/>
            <person name="Soares C.M."/>
            <person name="Birren B.W."/>
            <person name="Cuomo C.A."/>
        </authorList>
    </citation>
    <scope>NUCLEOTIDE SEQUENCE [LARGE SCALE GENOMIC DNA]</scope>
    <source>
        <strain evidence="2">ATCC MYA-826 / Pb01</strain>
    </source>
</reference>
<sequence length="63" mass="7480">MSEIKIVKKNYKIDFNDKLFFDLQKMIALVNVIINTYAEFQKIYAQTAHIFQIINVIQKSKNL</sequence>